<reference evidence="1 2" key="1">
    <citation type="submission" date="2015-01" db="EMBL/GenBank/DDBJ databases">
        <title>Vibrio sp. C5 JCM 19232 whole genome shotgun sequence.</title>
        <authorList>
            <person name="Sawabe T."/>
            <person name="Meirelles P."/>
            <person name="Feng G."/>
            <person name="Sayaka M."/>
            <person name="Hattori M."/>
            <person name="Ohkuma M."/>
        </authorList>
    </citation>
    <scope>NUCLEOTIDE SEQUENCE [LARGE SCALE GENOMIC DNA]</scope>
    <source>
        <strain evidence="1 2">JCM19232</strain>
    </source>
</reference>
<dbReference type="SUPFAM" id="SSF55469">
    <property type="entry name" value="FMN-dependent nitroreductase-like"/>
    <property type="match status" value="1"/>
</dbReference>
<comment type="caution">
    <text evidence="1">The sequence shown here is derived from an EMBL/GenBank/DDBJ whole genome shotgun (WGS) entry which is preliminary data.</text>
</comment>
<evidence type="ECO:0000313" key="1">
    <source>
        <dbReference type="EMBL" id="GAM61586.1"/>
    </source>
</evidence>
<accession>A0A0B8P5R8</accession>
<dbReference type="AlphaFoldDB" id="A0A0B8P5R8"/>
<evidence type="ECO:0000313" key="2">
    <source>
        <dbReference type="Proteomes" id="UP000031670"/>
    </source>
</evidence>
<dbReference type="GO" id="GO:0016491">
    <property type="term" value="F:oxidoreductase activity"/>
    <property type="evidence" value="ECO:0007669"/>
    <property type="project" value="InterPro"/>
</dbReference>
<name>A0A0B8P5R8_9VIBR</name>
<protein>
    <submittedName>
        <fullName evidence="1">Protein ydjA</fullName>
    </submittedName>
</protein>
<organism evidence="1 2">
    <name type="scientific">Vibrio ishigakensis</name>
    <dbReference type="NCBI Taxonomy" id="1481914"/>
    <lineage>
        <taxon>Bacteria</taxon>
        <taxon>Pseudomonadati</taxon>
        <taxon>Pseudomonadota</taxon>
        <taxon>Gammaproteobacteria</taxon>
        <taxon>Vibrionales</taxon>
        <taxon>Vibrionaceae</taxon>
        <taxon>Vibrio</taxon>
    </lineage>
</organism>
<dbReference type="Proteomes" id="UP000031670">
    <property type="component" value="Unassembled WGS sequence"/>
</dbReference>
<sequence length="47" mass="5038">MDAIDLLLNRRSIAKLTAPAPSGEILENIIKAGLRALIMLVSLHGDL</sequence>
<proteinExistence type="predicted"/>
<reference evidence="1 2" key="2">
    <citation type="submission" date="2015-01" db="EMBL/GenBank/DDBJ databases">
        <authorList>
            <consortium name="NBRP consortium"/>
            <person name="Sawabe T."/>
            <person name="Meirelles P."/>
            <person name="Feng G."/>
            <person name="Sayaka M."/>
            <person name="Hattori M."/>
            <person name="Ohkuma M."/>
        </authorList>
    </citation>
    <scope>NUCLEOTIDE SEQUENCE [LARGE SCALE GENOMIC DNA]</scope>
    <source>
        <strain evidence="1 2">JCM19232</strain>
    </source>
</reference>
<dbReference type="InterPro" id="IPR000415">
    <property type="entry name" value="Nitroreductase-like"/>
</dbReference>
<dbReference type="EMBL" id="BBSA01000003">
    <property type="protein sequence ID" value="GAM61586.1"/>
    <property type="molecule type" value="Genomic_DNA"/>
</dbReference>
<gene>
    <name evidence="1" type="ORF">JCM19232_5887</name>
</gene>